<feature type="compositionally biased region" description="Low complexity" evidence="8">
    <location>
        <begin position="44"/>
        <end position="56"/>
    </location>
</feature>
<dbReference type="GO" id="GO:0008270">
    <property type="term" value="F:zinc ion binding"/>
    <property type="evidence" value="ECO:0007669"/>
    <property type="project" value="InterPro"/>
</dbReference>
<dbReference type="GeneID" id="8862460"/>
<comment type="cofactor">
    <cofactor evidence="1">
        <name>Zn(2+)</name>
        <dbReference type="ChEBI" id="CHEBI:29105"/>
    </cofactor>
</comment>
<dbReference type="eggNOG" id="KOG3997">
    <property type="taxonomic scope" value="Eukaryota"/>
</dbReference>
<feature type="region of interest" description="Disordered" evidence="8">
    <location>
        <begin position="1"/>
        <end position="155"/>
    </location>
</feature>
<dbReference type="GO" id="GO:0005739">
    <property type="term" value="C:mitochondrion"/>
    <property type="evidence" value="ECO:0007669"/>
    <property type="project" value="TreeGrafter"/>
</dbReference>
<protein>
    <submittedName>
        <fullName evidence="10">Endonuclease</fullName>
    </submittedName>
</protein>
<keyword evidence="7" id="KW-0234">DNA repair</keyword>
<feature type="compositionally biased region" description="Acidic residues" evidence="8">
    <location>
        <begin position="64"/>
        <end position="83"/>
    </location>
</feature>
<dbReference type="GO" id="GO:0003677">
    <property type="term" value="F:DNA binding"/>
    <property type="evidence" value="ECO:0007669"/>
    <property type="project" value="InterPro"/>
</dbReference>
<feature type="domain" description="Xylose isomerase-like TIM barrel" evidence="9">
    <location>
        <begin position="191"/>
        <end position="445"/>
    </location>
</feature>
<dbReference type="Pfam" id="PF01261">
    <property type="entry name" value="AP_endonuc_2"/>
    <property type="match status" value="1"/>
</dbReference>
<evidence type="ECO:0000256" key="2">
    <source>
        <dbReference type="ARBA" id="ARBA00005340"/>
    </source>
</evidence>
<evidence type="ECO:0000256" key="5">
    <source>
        <dbReference type="ARBA" id="ARBA00022801"/>
    </source>
</evidence>
<feature type="compositionally biased region" description="Low complexity" evidence="8">
    <location>
        <begin position="101"/>
        <end position="110"/>
    </location>
</feature>
<evidence type="ECO:0000256" key="3">
    <source>
        <dbReference type="ARBA" id="ARBA00022723"/>
    </source>
</evidence>
<dbReference type="PROSITE" id="PS00731">
    <property type="entry name" value="AP_NUCLEASE_F2_3"/>
    <property type="match status" value="1"/>
</dbReference>
<dbReference type="PROSITE" id="PS00730">
    <property type="entry name" value="AP_NUCLEASE_F2_2"/>
    <property type="match status" value="1"/>
</dbReference>
<accession>D2VNP8</accession>
<sequence>MPPRGTTSKFFQKKQQRDSSSEEESSEASEEEEIKTRVTRSKTKPSTSKKASSSTSNKKKKPIDEDDEDFEVLSFSEEDTSSEEEYKVAKKKNTKAKATTKTKGSQSKSTRTTKRKKKEESDSSEGEEEEEQQKKKKKKTTKSNPNGPKLTEKQREEMNQIIKKIGESKKLFIGCHVSYGSKGVETAPIAAYETGCYGGFAFFLGNQKTYSQKEYTDKMVSTFIENCKKYNYDPKNLLPHASYLINLANPDQTKLEKSKTLFLSEYQKCERLGAVRYNFHPGSTVGATTLEAGCKQIAECINWANEQTVGVCSVLECTAGGGHSIGHKFEHLKMIIDHVEDKNRVGVCLDTCHMFAAGYDLRTQEGCEKVFNEFDEIVGFKYLKGMHLNDSKVKLGTKKDRHENLGKGHLGIEVFKYIVNNENFRNIPMVLETPEGLYADEIQELYSYYNEKEVKPESTIDE</sequence>
<dbReference type="VEuPathDB" id="AmoebaDB:NAEGRDRAFT_58770"/>
<evidence type="ECO:0000256" key="4">
    <source>
        <dbReference type="ARBA" id="ARBA00022763"/>
    </source>
</evidence>
<dbReference type="InterPro" id="IPR001719">
    <property type="entry name" value="AP_endonuc_2"/>
</dbReference>
<dbReference type="NCBIfam" id="NF002199">
    <property type="entry name" value="PRK01060.1-4"/>
    <property type="match status" value="1"/>
</dbReference>
<dbReference type="InterPro" id="IPR036237">
    <property type="entry name" value="Xyl_isomerase-like_sf"/>
</dbReference>
<dbReference type="GO" id="GO:0008081">
    <property type="term" value="F:phosphoric diester hydrolase activity"/>
    <property type="evidence" value="ECO:0007669"/>
    <property type="project" value="TreeGrafter"/>
</dbReference>
<dbReference type="Gene3D" id="3.20.20.150">
    <property type="entry name" value="Divalent-metal-dependent TIM barrel enzymes"/>
    <property type="match status" value="1"/>
</dbReference>
<dbReference type="FunFam" id="3.20.20.150:FF:000001">
    <property type="entry name" value="Probable endonuclease 4"/>
    <property type="match status" value="1"/>
</dbReference>
<dbReference type="GO" id="GO:0003906">
    <property type="term" value="F:DNA-(apurinic or apyrimidinic site) endonuclease activity"/>
    <property type="evidence" value="ECO:0007669"/>
    <property type="project" value="TreeGrafter"/>
</dbReference>
<gene>
    <name evidence="10" type="ORF">NAEGRDRAFT_58770</name>
</gene>
<dbReference type="AlphaFoldDB" id="D2VNP8"/>
<name>D2VNP8_NAEGR</name>
<feature type="compositionally biased region" description="Polar residues" evidence="8">
    <location>
        <begin position="1"/>
        <end position="10"/>
    </location>
</feature>
<evidence type="ECO:0000256" key="6">
    <source>
        <dbReference type="ARBA" id="ARBA00022833"/>
    </source>
</evidence>
<keyword evidence="10" id="KW-0255">Endonuclease</keyword>
<dbReference type="GO" id="GO:0006284">
    <property type="term" value="P:base-excision repair"/>
    <property type="evidence" value="ECO:0007669"/>
    <property type="project" value="TreeGrafter"/>
</dbReference>
<dbReference type="InterPro" id="IPR013022">
    <property type="entry name" value="Xyl_isomerase-like_TIM-brl"/>
</dbReference>
<dbReference type="HAMAP" id="MF_00152">
    <property type="entry name" value="Nfo"/>
    <property type="match status" value="1"/>
</dbReference>
<dbReference type="KEGG" id="ngr:NAEGRDRAFT_58770"/>
<comment type="similarity">
    <text evidence="2">Belongs to the AP endonuclease 2 family.</text>
</comment>
<keyword evidence="11" id="KW-1185">Reference proteome</keyword>
<dbReference type="STRING" id="5762.D2VNP8"/>
<dbReference type="EMBL" id="GG738885">
    <property type="protein sequence ID" value="EFC41445.1"/>
    <property type="molecule type" value="Genomic_DNA"/>
</dbReference>
<evidence type="ECO:0000313" key="11">
    <source>
        <dbReference type="Proteomes" id="UP000006671"/>
    </source>
</evidence>
<dbReference type="PANTHER" id="PTHR21445:SF0">
    <property type="entry name" value="APURINIC-APYRIMIDINIC ENDONUCLEASE"/>
    <property type="match status" value="1"/>
</dbReference>
<dbReference type="CDD" id="cd00019">
    <property type="entry name" value="AP2Ec"/>
    <property type="match status" value="1"/>
</dbReference>
<keyword evidence="4" id="KW-0227">DNA damage</keyword>
<organism evidence="11">
    <name type="scientific">Naegleria gruberi</name>
    <name type="common">Amoeba</name>
    <dbReference type="NCBI Taxonomy" id="5762"/>
    <lineage>
        <taxon>Eukaryota</taxon>
        <taxon>Discoba</taxon>
        <taxon>Heterolobosea</taxon>
        <taxon>Tetramitia</taxon>
        <taxon>Eutetramitia</taxon>
        <taxon>Vahlkampfiidae</taxon>
        <taxon>Naegleria</taxon>
    </lineage>
</organism>
<dbReference type="OMA" id="DEGCQSH"/>
<reference evidence="10 11" key="1">
    <citation type="journal article" date="2010" name="Cell">
        <title>The genome of Naegleria gruberi illuminates early eukaryotic versatility.</title>
        <authorList>
            <person name="Fritz-Laylin L.K."/>
            <person name="Prochnik S.E."/>
            <person name="Ginger M.L."/>
            <person name="Dacks J.B."/>
            <person name="Carpenter M.L."/>
            <person name="Field M.C."/>
            <person name="Kuo A."/>
            <person name="Paredez A."/>
            <person name="Chapman J."/>
            <person name="Pham J."/>
            <person name="Shu S."/>
            <person name="Neupane R."/>
            <person name="Cipriano M."/>
            <person name="Mancuso J."/>
            <person name="Tu H."/>
            <person name="Salamov A."/>
            <person name="Lindquist E."/>
            <person name="Shapiro H."/>
            <person name="Lucas S."/>
            <person name="Grigoriev I.V."/>
            <person name="Cande W.Z."/>
            <person name="Fulton C."/>
            <person name="Rokhsar D.S."/>
            <person name="Dawson S.C."/>
        </authorList>
    </citation>
    <scope>NUCLEOTIDE SEQUENCE [LARGE SCALE GENOMIC DNA]</scope>
    <source>
        <strain evidence="10 11">NEG-M</strain>
    </source>
</reference>
<proteinExistence type="inferred from homology"/>
<dbReference type="PROSITE" id="PS51432">
    <property type="entry name" value="AP_NUCLEASE_F2_4"/>
    <property type="match status" value="1"/>
</dbReference>
<evidence type="ECO:0000256" key="1">
    <source>
        <dbReference type="ARBA" id="ARBA00001947"/>
    </source>
</evidence>
<dbReference type="Proteomes" id="UP000006671">
    <property type="component" value="Unassembled WGS sequence"/>
</dbReference>
<dbReference type="InterPro" id="IPR018246">
    <property type="entry name" value="AP_endonuc_F2_Zn_BS"/>
</dbReference>
<keyword evidence="6" id="KW-0862">Zinc</keyword>
<feature type="compositionally biased region" description="Acidic residues" evidence="8">
    <location>
        <begin position="21"/>
        <end position="33"/>
    </location>
</feature>
<feature type="compositionally biased region" description="Basic residues" evidence="8">
    <location>
        <begin position="89"/>
        <end position="100"/>
    </location>
</feature>
<dbReference type="PROSITE" id="PS00729">
    <property type="entry name" value="AP_NUCLEASE_F2_1"/>
    <property type="match status" value="1"/>
</dbReference>
<dbReference type="FunCoup" id="D2VNP8">
    <property type="interactions" value="258"/>
</dbReference>
<evidence type="ECO:0000256" key="8">
    <source>
        <dbReference type="SAM" id="MobiDB-lite"/>
    </source>
</evidence>
<evidence type="ECO:0000256" key="7">
    <source>
        <dbReference type="ARBA" id="ARBA00023204"/>
    </source>
</evidence>
<dbReference type="NCBIfam" id="TIGR00587">
    <property type="entry name" value="nfo"/>
    <property type="match status" value="1"/>
</dbReference>
<evidence type="ECO:0000259" key="9">
    <source>
        <dbReference type="Pfam" id="PF01261"/>
    </source>
</evidence>
<keyword evidence="5" id="KW-0378">Hydrolase</keyword>
<dbReference type="SUPFAM" id="SSF51658">
    <property type="entry name" value="Xylose isomerase-like"/>
    <property type="match status" value="1"/>
</dbReference>
<dbReference type="PANTHER" id="PTHR21445">
    <property type="entry name" value="ENDONUCLEASE IV ENDODEOXYRIBONUCLEASE IV"/>
    <property type="match status" value="1"/>
</dbReference>
<dbReference type="RefSeq" id="XP_002674189.1">
    <property type="nucleotide sequence ID" value="XM_002674143.1"/>
</dbReference>
<dbReference type="GO" id="GO:0005634">
    <property type="term" value="C:nucleus"/>
    <property type="evidence" value="ECO:0007669"/>
    <property type="project" value="TreeGrafter"/>
</dbReference>
<dbReference type="SMART" id="SM00518">
    <property type="entry name" value="AP2Ec"/>
    <property type="match status" value="1"/>
</dbReference>
<keyword evidence="10" id="KW-0540">Nuclease</keyword>
<feature type="compositionally biased region" description="Acidic residues" evidence="8">
    <location>
        <begin position="122"/>
        <end position="131"/>
    </location>
</feature>
<dbReference type="InParanoid" id="D2VNP8"/>
<keyword evidence="3" id="KW-0479">Metal-binding</keyword>
<evidence type="ECO:0000313" key="10">
    <source>
        <dbReference type="EMBL" id="EFC41445.1"/>
    </source>
</evidence>
<dbReference type="OrthoDB" id="7663182at2759"/>